<protein>
    <submittedName>
        <fullName evidence="2">Uncharacterized protein</fullName>
    </submittedName>
</protein>
<dbReference type="EMBL" id="CADCTU010000789">
    <property type="protein sequence ID" value="CAA9353906.1"/>
    <property type="molecule type" value="Genomic_DNA"/>
</dbReference>
<feature type="region of interest" description="Disordered" evidence="1">
    <location>
        <begin position="114"/>
        <end position="160"/>
    </location>
</feature>
<name>A0A6J4M9Z4_9BACT</name>
<reference evidence="2" key="1">
    <citation type="submission" date="2020-02" db="EMBL/GenBank/DDBJ databases">
        <authorList>
            <person name="Meier V. D."/>
        </authorList>
    </citation>
    <scope>NUCLEOTIDE SEQUENCE</scope>
    <source>
        <strain evidence="2">AVDCRST_MAG11</strain>
    </source>
</reference>
<feature type="compositionally biased region" description="Pro residues" evidence="1">
    <location>
        <begin position="142"/>
        <end position="152"/>
    </location>
</feature>
<feature type="non-terminal residue" evidence="2">
    <location>
        <position position="160"/>
    </location>
</feature>
<gene>
    <name evidence="2" type="ORF">AVDCRST_MAG11-3701</name>
</gene>
<evidence type="ECO:0000313" key="2">
    <source>
        <dbReference type="EMBL" id="CAA9353906.1"/>
    </source>
</evidence>
<proteinExistence type="predicted"/>
<dbReference type="AlphaFoldDB" id="A0A6J4M9Z4"/>
<sequence>MDELDRMFRRLVQNARAASPEYLARPFEVAEIYHTLLPYRLNRRELGVDSAQRYDATLMRLLAGERGYLTGDADLQRAMREELQQPKPDTGAYRAYATAPVAFAPDAVRQLERDTLAPRLSDALRPPTPSPEAARAAAPTVPLQPPVPPAQPRPAAAPTA</sequence>
<organism evidence="2">
    <name type="scientific">uncultured Gemmatimonadaceae bacterium</name>
    <dbReference type="NCBI Taxonomy" id="246130"/>
    <lineage>
        <taxon>Bacteria</taxon>
        <taxon>Pseudomonadati</taxon>
        <taxon>Gemmatimonadota</taxon>
        <taxon>Gemmatimonadia</taxon>
        <taxon>Gemmatimonadales</taxon>
        <taxon>Gemmatimonadaceae</taxon>
        <taxon>environmental samples</taxon>
    </lineage>
</organism>
<accession>A0A6J4M9Z4</accession>
<evidence type="ECO:0000256" key="1">
    <source>
        <dbReference type="SAM" id="MobiDB-lite"/>
    </source>
</evidence>